<keyword evidence="2" id="KW-1185">Reference proteome</keyword>
<dbReference type="eggNOG" id="ENOG502TKP2">
    <property type="taxonomic scope" value="Eukaryota"/>
</dbReference>
<organism evidence="1 2">
    <name type="scientific">Gorilla gorilla gorilla</name>
    <name type="common">Western lowland gorilla</name>
    <dbReference type="NCBI Taxonomy" id="9595"/>
    <lineage>
        <taxon>Eukaryota</taxon>
        <taxon>Metazoa</taxon>
        <taxon>Chordata</taxon>
        <taxon>Craniata</taxon>
        <taxon>Vertebrata</taxon>
        <taxon>Euteleostomi</taxon>
        <taxon>Mammalia</taxon>
        <taxon>Eutheria</taxon>
        <taxon>Euarchontoglires</taxon>
        <taxon>Primates</taxon>
        <taxon>Haplorrhini</taxon>
        <taxon>Catarrhini</taxon>
        <taxon>Hominidae</taxon>
        <taxon>Gorilla</taxon>
    </lineage>
</organism>
<protein>
    <submittedName>
        <fullName evidence="1">Uncharacterized protein</fullName>
    </submittedName>
</protein>
<dbReference type="InParanoid" id="G3QZ42"/>
<dbReference type="Ensembl" id="ENSGGOT00000008367.3">
    <property type="protein sequence ID" value="ENSGGOP00000008141.2"/>
    <property type="gene ID" value="ENSGGOG00000008334.3"/>
</dbReference>
<sequence>MDSRFPDFQELDLEPERACQDAAGTLEVDFFLFLNFGTVDLAVRKETTTEQALPPALLLGIRRPEFLSRPSVQTEDAPSKVNYVLCLLIAECSPGPSDYLPCAIPSAYRPGTWIFARDDSYHLTTEEDTHSSGPL</sequence>
<reference evidence="1" key="4">
    <citation type="submission" date="2025-09" db="UniProtKB">
        <authorList>
            <consortium name="Ensembl"/>
        </authorList>
    </citation>
    <scope>IDENTIFICATION</scope>
</reference>
<dbReference type="OMA" id="TWIFAHG"/>
<dbReference type="Proteomes" id="UP000001519">
    <property type="component" value="Chromosome 22"/>
</dbReference>
<reference evidence="1 2" key="2">
    <citation type="journal article" date="2012" name="Nature">
        <title>Insights into hominid evolution from the gorilla genome sequence.</title>
        <authorList>
            <person name="Scally A."/>
            <person name="Dutheil J.Y."/>
            <person name="Hillier L.W."/>
            <person name="Jordan G.E."/>
            <person name="Goodhead I."/>
            <person name="Herrero J."/>
            <person name="Hobolth A."/>
            <person name="Lappalainen T."/>
            <person name="Mailund T."/>
            <person name="Marques-Bonet T."/>
            <person name="McCarthy S."/>
            <person name="Montgomery S.H."/>
            <person name="Schwalie P.C."/>
            <person name="Tang Y.A."/>
            <person name="Ward M.C."/>
            <person name="Xue Y."/>
            <person name="Yngvadottir B."/>
            <person name="Alkan C."/>
            <person name="Andersen L.N."/>
            <person name="Ayub Q."/>
            <person name="Ball E.V."/>
            <person name="Beal K."/>
            <person name="Bradley B.J."/>
            <person name="Chen Y."/>
            <person name="Clee C.M."/>
            <person name="Fitzgerald S."/>
            <person name="Graves T.A."/>
            <person name="Gu Y."/>
            <person name="Heath P."/>
            <person name="Heger A."/>
            <person name="Karakoc E."/>
            <person name="Kolb-Kokocinski A."/>
            <person name="Laird G.K."/>
            <person name="Lunter G."/>
            <person name="Meader S."/>
            <person name="Mort M."/>
            <person name="Mullikin J.C."/>
            <person name="Munch K."/>
            <person name="O'Connor T.D."/>
            <person name="Phillips A.D."/>
            <person name="Prado-Martinez J."/>
            <person name="Rogers A.S."/>
            <person name="Sajjadian S."/>
            <person name="Schmidt D."/>
            <person name="Shaw K."/>
            <person name="Simpson J.T."/>
            <person name="Stenson P.D."/>
            <person name="Turner D.J."/>
            <person name="Vigilant L."/>
            <person name="Vilella A.J."/>
            <person name="Whitener W."/>
            <person name="Zhu B."/>
            <person name="Cooper D.N."/>
            <person name="de Jong P."/>
            <person name="Dermitzakis E.T."/>
            <person name="Eichler E.E."/>
            <person name="Flicek P."/>
            <person name="Goldman N."/>
            <person name="Mundy N.I."/>
            <person name="Ning Z."/>
            <person name="Odom D.T."/>
            <person name="Ponting C.P."/>
            <person name="Quail M.A."/>
            <person name="Ryder O.A."/>
            <person name="Searle S.M."/>
            <person name="Warren W.C."/>
            <person name="Wilson R.K."/>
            <person name="Schierup M.H."/>
            <person name="Rogers J."/>
            <person name="Tyler-Smith C."/>
            <person name="Durbin R."/>
        </authorList>
    </citation>
    <scope>NUCLEOTIDE SEQUENCE [LARGE SCALE GENOMIC DNA]</scope>
</reference>
<name>G3QZ42_GORGO</name>
<dbReference type="HOGENOM" id="CLU_2020533_0_0_1"/>
<evidence type="ECO:0000313" key="1">
    <source>
        <dbReference type="Ensembl" id="ENSGGOP00000008141.2"/>
    </source>
</evidence>
<reference evidence="2" key="1">
    <citation type="submission" date="2011-05" db="EMBL/GenBank/DDBJ databases">
        <title>Insights into the evolution of the great apes provided by the gorilla genome.</title>
        <authorList>
            <person name="Scally A."/>
        </authorList>
    </citation>
    <scope>NUCLEOTIDE SEQUENCE [LARGE SCALE GENOMIC DNA]</scope>
</reference>
<proteinExistence type="predicted"/>
<dbReference type="AlphaFoldDB" id="G3QZ42"/>
<dbReference type="Bgee" id="ENSGGOG00000008334">
    <property type="expression patterns" value="Expressed in testis and 6 other cell types or tissues"/>
</dbReference>
<evidence type="ECO:0000313" key="2">
    <source>
        <dbReference type="Proteomes" id="UP000001519"/>
    </source>
</evidence>
<accession>G3QZ42</accession>
<dbReference type="GeneTree" id="ENSGT00940000165327"/>
<reference evidence="1" key="3">
    <citation type="submission" date="2025-08" db="UniProtKB">
        <authorList>
            <consortium name="Ensembl"/>
        </authorList>
    </citation>
    <scope>IDENTIFICATION</scope>
</reference>
<dbReference type="EMBL" id="CABD030120745">
    <property type="status" value="NOT_ANNOTATED_CDS"/>
    <property type="molecule type" value="Genomic_DNA"/>
</dbReference>